<dbReference type="Gene3D" id="3.40.600.10">
    <property type="entry name" value="DNA mismatch repair MutH/Restriction endonuclease, type II"/>
    <property type="match status" value="1"/>
</dbReference>
<sequence length="312" mass="35334">MVLMTKKPLPAPGDLCHPDPRKAGPRPLHTIIAPENDEELQQVLTWLTLRPITSLLRTAVDDAVRYVLDGARTWRFDLMSEEVDKDERSSVGTKLQYHVIQSLELVKEPPLDTMIMGIPVEIKGTVRATWMIPREGQCEITLMIQIDARRHRFRALLMRAHRAWLSGNQGNRDLKRSPYADAVRQYALEVAPWTDLPPEPLRSLTHDQLRVVFGSDSLLKRLIALFGYLPEQVIPRESITTVGAGLREPLRRAREAKPYLLDQHGLVVLVGTWRGEFNVAAKLGHDLSNEAWVAIPRAKIVGLGLTPEDFKH</sequence>
<keyword evidence="1" id="KW-0540">Nuclease</keyword>
<dbReference type="InterPro" id="IPR036388">
    <property type="entry name" value="WH-like_DNA-bd_sf"/>
</dbReference>
<gene>
    <name evidence="6" type="ORF">EV186_101771</name>
</gene>
<comment type="caution">
    <text evidence="6">The sequence shown here is derived from an EMBL/GenBank/DDBJ whole genome shotgun (WGS) entry which is preliminary data.</text>
</comment>
<keyword evidence="2 6" id="KW-0255">Endonuclease</keyword>
<feature type="domain" description="Type II restriction enzyme NaeI" evidence="5">
    <location>
        <begin position="51"/>
        <end position="286"/>
    </location>
</feature>
<dbReference type="GO" id="GO:0009036">
    <property type="term" value="F:type II site-specific deoxyribonuclease activity"/>
    <property type="evidence" value="ECO:0007669"/>
    <property type="project" value="InterPro"/>
</dbReference>
<protein>
    <submittedName>
        <fullName evidence="6">Restriction endonuclease NaeI</fullName>
    </submittedName>
</protein>
<dbReference type="Gene3D" id="1.10.10.10">
    <property type="entry name" value="Winged helix-like DNA-binding domain superfamily/Winged helix DNA-binding domain"/>
    <property type="match status" value="1"/>
</dbReference>
<dbReference type="GO" id="GO:0003677">
    <property type="term" value="F:DNA binding"/>
    <property type="evidence" value="ECO:0007669"/>
    <property type="project" value="InterPro"/>
</dbReference>
<evidence type="ECO:0000256" key="2">
    <source>
        <dbReference type="ARBA" id="ARBA00022759"/>
    </source>
</evidence>
<dbReference type="GO" id="GO:0009307">
    <property type="term" value="P:DNA restriction-modification system"/>
    <property type="evidence" value="ECO:0007669"/>
    <property type="project" value="InterPro"/>
</dbReference>
<evidence type="ECO:0000256" key="3">
    <source>
        <dbReference type="ARBA" id="ARBA00022801"/>
    </source>
</evidence>
<evidence type="ECO:0000313" key="7">
    <source>
        <dbReference type="Proteomes" id="UP000295444"/>
    </source>
</evidence>
<evidence type="ECO:0000313" key="6">
    <source>
        <dbReference type="EMBL" id="TDQ04813.1"/>
    </source>
</evidence>
<dbReference type="SUPFAM" id="SSF52980">
    <property type="entry name" value="Restriction endonuclease-like"/>
    <property type="match status" value="1"/>
</dbReference>
<dbReference type="Pfam" id="PF09126">
    <property type="entry name" value="NaeI"/>
    <property type="match status" value="1"/>
</dbReference>
<dbReference type="OrthoDB" id="9179812at2"/>
<feature type="region of interest" description="Disordered" evidence="4">
    <location>
        <begin position="1"/>
        <end position="25"/>
    </location>
</feature>
<evidence type="ECO:0000256" key="4">
    <source>
        <dbReference type="SAM" id="MobiDB-lite"/>
    </source>
</evidence>
<dbReference type="InterPro" id="IPR037057">
    <property type="entry name" value="DNA_rep_MutH/T2_RE_sf"/>
</dbReference>
<evidence type="ECO:0000256" key="1">
    <source>
        <dbReference type="ARBA" id="ARBA00022722"/>
    </source>
</evidence>
<accession>A0A4R6SNQ9</accession>
<keyword evidence="3" id="KW-0378">Hydrolase</keyword>
<dbReference type="EMBL" id="SNXZ01000001">
    <property type="protein sequence ID" value="TDQ04813.1"/>
    <property type="molecule type" value="Genomic_DNA"/>
</dbReference>
<dbReference type="InterPro" id="IPR011335">
    <property type="entry name" value="Restrct_endonuc-II-like"/>
</dbReference>
<organism evidence="6 7">
    <name type="scientific">Labedaea rhizosphaerae</name>
    <dbReference type="NCBI Taxonomy" id="598644"/>
    <lineage>
        <taxon>Bacteria</taxon>
        <taxon>Bacillati</taxon>
        <taxon>Actinomycetota</taxon>
        <taxon>Actinomycetes</taxon>
        <taxon>Pseudonocardiales</taxon>
        <taxon>Pseudonocardiaceae</taxon>
        <taxon>Labedaea</taxon>
    </lineage>
</organism>
<proteinExistence type="predicted"/>
<dbReference type="InterPro" id="IPR015210">
    <property type="entry name" value="NaeI"/>
</dbReference>
<evidence type="ECO:0000259" key="5">
    <source>
        <dbReference type="Pfam" id="PF09126"/>
    </source>
</evidence>
<dbReference type="AlphaFoldDB" id="A0A4R6SNQ9"/>
<keyword evidence="7" id="KW-1185">Reference proteome</keyword>
<name>A0A4R6SNQ9_LABRH</name>
<reference evidence="6 7" key="1">
    <citation type="submission" date="2019-03" db="EMBL/GenBank/DDBJ databases">
        <title>Genomic Encyclopedia of Type Strains, Phase IV (KMG-IV): sequencing the most valuable type-strain genomes for metagenomic binning, comparative biology and taxonomic classification.</title>
        <authorList>
            <person name="Goeker M."/>
        </authorList>
    </citation>
    <scope>NUCLEOTIDE SEQUENCE [LARGE SCALE GENOMIC DNA]</scope>
    <source>
        <strain evidence="6 7">DSM 45361</strain>
    </source>
</reference>
<dbReference type="Proteomes" id="UP000295444">
    <property type="component" value="Unassembled WGS sequence"/>
</dbReference>